<dbReference type="GO" id="GO:0003723">
    <property type="term" value="F:RNA binding"/>
    <property type="evidence" value="ECO:0007669"/>
    <property type="project" value="UniProtKB-UniRule"/>
</dbReference>
<dbReference type="GO" id="GO:0000472">
    <property type="term" value="P:endonucleolytic cleavage to generate mature 5'-end of SSU-rRNA from (SSU-rRNA, 5.8S rRNA, LSU-rRNA)"/>
    <property type="evidence" value="ECO:0007669"/>
    <property type="project" value="TreeGrafter"/>
</dbReference>
<accession>A0A0N4ZP09</accession>
<comment type="subcellular location">
    <subcellularLocation>
        <location evidence="1">Nucleus</location>
        <location evidence="1">Nucleolus</location>
    </subcellularLocation>
</comment>
<dbReference type="Proteomes" id="UP000038045">
    <property type="component" value="Unplaced"/>
</dbReference>
<evidence type="ECO:0000256" key="1">
    <source>
        <dbReference type="ARBA" id="ARBA00004604"/>
    </source>
</evidence>
<sequence length="255" mass="30091">MSDVDEFDEIEATLPVVREKRNINDIHVQKEKILTLEDIEGIDNDMEIDCDKEEELTFNEKEKKSGVIYLQTVPPLYNVAKVREVLSRYGKINRIHLTVDTKRKSNNPKIRHYKEGWIEFVDKKEAKSCAKSLNCTLVGGKRRHVAADSMWAMKYLKGFKWSHLIEQLNYEKNVERKRLNMEMSKARKEASHFTEQVDKGKSLKKLEEKVLKKGGLWERYQKQITQRKLVTQQKKTKSEETAKSEDFMHLIFDKK</sequence>
<feature type="domain" description="RRM" evidence="7">
    <location>
        <begin position="66"/>
        <end position="150"/>
    </location>
</feature>
<dbReference type="PANTHER" id="PTHR12311:SF7">
    <property type="entry name" value="ACTIVATOR OF BASAL TRANSCRIPTION 1"/>
    <property type="match status" value="1"/>
</dbReference>
<dbReference type="Pfam" id="PF00076">
    <property type="entry name" value="RRM_1"/>
    <property type="match status" value="1"/>
</dbReference>
<dbReference type="AlphaFoldDB" id="A0A0N4ZP09"/>
<dbReference type="PROSITE" id="PS50102">
    <property type="entry name" value="RRM"/>
    <property type="match status" value="1"/>
</dbReference>
<evidence type="ECO:0000256" key="2">
    <source>
        <dbReference type="ARBA" id="ARBA00005819"/>
    </source>
</evidence>
<evidence type="ECO:0000256" key="6">
    <source>
        <dbReference type="PROSITE-ProRule" id="PRU00176"/>
    </source>
</evidence>
<keyword evidence="5" id="KW-0539">Nucleus</keyword>
<evidence type="ECO:0000313" key="9">
    <source>
        <dbReference type="WBParaSite" id="PTRK_0001027200.1"/>
    </source>
</evidence>
<evidence type="ECO:0000256" key="5">
    <source>
        <dbReference type="ARBA" id="ARBA00023242"/>
    </source>
</evidence>
<comment type="similarity">
    <text evidence="2">Belongs to the ESF2/ABP1 family.</text>
</comment>
<evidence type="ECO:0000256" key="3">
    <source>
        <dbReference type="ARBA" id="ARBA00020737"/>
    </source>
</evidence>
<dbReference type="InterPro" id="IPR035979">
    <property type="entry name" value="RBD_domain_sf"/>
</dbReference>
<keyword evidence="8" id="KW-1185">Reference proteome</keyword>
<dbReference type="SUPFAM" id="SSF54928">
    <property type="entry name" value="RNA-binding domain, RBD"/>
    <property type="match status" value="1"/>
</dbReference>
<dbReference type="GO" id="GO:0005730">
    <property type="term" value="C:nucleolus"/>
    <property type="evidence" value="ECO:0007669"/>
    <property type="project" value="UniProtKB-SubCell"/>
</dbReference>
<dbReference type="InterPro" id="IPR039119">
    <property type="entry name" value="ABT1/Esf2"/>
</dbReference>
<dbReference type="WBParaSite" id="PTRK_0001027200.1">
    <property type="protein sequence ID" value="PTRK_0001027200.1"/>
    <property type="gene ID" value="PTRK_0001027200"/>
</dbReference>
<name>A0A0N4ZP09_PARTI</name>
<reference evidence="9" key="1">
    <citation type="submission" date="2017-02" db="UniProtKB">
        <authorList>
            <consortium name="WormBaseParasite"/>
        </authorList>
    </citation>
    <scope>IDENTIFICATION</scope>
</reference>
<dbReference type="InterPro" id="IPR034353">
    <property type="entry name" value="ABT1/ESF2_RRM"/>
</dbReference>
<dbReference type="InterPro" id="IPR012677">
    <property type="entry name" value="Nucleotide-bd_a/b_plait_sf"/>
</dbReference>
<dbReference type="CDD" id="cd12263">
    <property type="entry name" value="RRM_ABT1_like"/>
    <property type="match status" value="1"/>
</dbReference>
<proteinExistence type="inferred from homology"/>
<evidence type="ECO:0000313" key="8">
    <source>
        <dbReference type="Proteomes" id="UP000038045"/>
    </source>
</evidence>
<dbReference type="GO" id="GO:0000480">
    <property type="term" value="P:endonucleolytic cleavage in 5'-ETS of tricistronic rRNA transcript (SSU-rRNA, 5.8S rRNA, LSU-rRNA)"/>
    <property type="evidence" value="ECO:0007669"/>
    <property type="project" value="TreeGrafter"/>
</dbReference>
<dbReference type="GO" id="GO:0034462">
    <property type="term" value="P:small-subunit processome assembly"/>
    <property type="evidence" value="ECO:0007669"/>
    <property type="project" value="TreeGrafter"/>
</dbReference>
<organism evidence="8 9">
    <name type="scientific">Parastrongyloides trichosuri</name>
    <name type="common">Possum-specific nematode worm</name>
    <dbReference type="NCBI Taxonomy" id="131310"/>
    <lineage>
        <taxon>Eukaryota</taxon>
        <taxon>Metazoa</taxon>
        <taxon>Ecdysozoa</taxon>
        <taxon>Nematoda</taxon>
        <taxon>Chromadorea</taxon>
        <taxon>Rhabditida</taxon>
        <taxon>Tylenchina</taxon>
        <taxon>Panagrolaimomorpha</taxon>
        <taxon>Strongyloidoidea</taxon>
        <taxon>Strongyloididae</taxon>
        <taxon>Parastrongyloides</taxon>
    </lineage>
</organism>
<dbReference type="PANTHER" id="PTHR12311">
    <property type="entry name" value="ACTIVATOR OF BASAL TRANSCRIPTION 1"/>
    <property type="match status" value="1"/>
</dbReference>
<protein>
    <recommendedName>
        <fullName evidence="3">Activator of basal transcription 1</fullName>
    </recommendedName>
</protein>
<dbReference type="Gene3D" id="3.30.70.330">
    <property type="match status" value="1"/>
</dbReference>
<dbReference type="GO" id="GO:0000447">
    <property type="term" value="P:endonucleolytic cleavage in ITS1 to separate SSU-rRNA from 5.8S rRNA and LSU-rRNA from tricistronic rRNA transcript (SSU-rRNA, 5.8S rRNA, LSU-rRNA)"/>
    <property type="evidence" value="ECO:0007669"/>
    <property type="project" value="TreeGrafter"/>
</dbReference>
<dbReference type="InterPro" id="IPR000504">
    <property type="entry name" value="RRM_dom"/>
</dbReference>
<evidence type="ECO:0000259" key="7">
    <source>
        <dbReference type="PROSITE" id="PS50102"/>
    </source>
</evidence>
<dbReference type="STRING" id="131310.A0A0N4ZP09"/>
<evidence type="ECO:0000256" key="4">
    <source>
        <dbReference type="ARBA" id="ARBA00022884"/>
    </source>
</evidence>
<keyword evidence="4 6" id="KW-0694">RNA-binding</keyword>